<dbReference type="Pfam" id="PF00501">
    <property type="entry name" value="AMP-binding"/>
    <property type="match status" value="4"/>
</dbReference>
<dbReference type="Proteomes" id="UP000053097">
    <property type="component" value="Unassembled WGS sequence"/>
</dbReference>
<dbReference type="GO" id="GO:0004497">
    <property type="term" value="F:monooxygenase activity"/>
    <property type="evidence" value="ECO:0007669"/>
    <property type="project" value="UniProtKB-KW"/>
</dbReference>
<feature type="domain" description="AMP-dependent synthetase/ligase" evidence="5">
    <location>
        <begin position="1010"/>
        <end position="1359"/>
    </location>
</feature>
<keyword evidence="7" id="KW-0560">Oxidoreductase</keyword>
<gene>
    <name evidence="7" type="ORF">X777_16990</name>
</gene>
<evidence type="ECO:0000256" key="2">
    <source>
        <dbReference type="ARBA" id="ARBA00006432"/>
    </source>
</evidence>
<protein>
    <submittedName>
        <fullName evidence="7">Luciferin 4-monooxygenase</fullName>
    </submittedName>
</protein>
<dbReference type="OMA" id="CTEINDM"/>
<dbReference type="Pfam" id="PF13193">
    <property type="entry name" value="AMP-binding_C"/>
    <property type="match status" value="3"/>
</dbReference>
<evidence type="ECO:0000313" key="8">
    <source>
        <dbReference type="Proteomes" id="UP000053097"/>
    </source>
</evidence>
<keyword evidence="3" id="KW-0436">Ligase</keyword>
<dbReference type="PROSITE" id="PS00455">
    <property type="entry name" value="AMP_BINDING"/>
    <property type="match status" value="3"/>
</dbReference>
<reference evidence="7 8" key="1">
    <citation type="journal article" date="2014" name="Curr. Biol.">
        <title>The genome of the clonal raider ant Cerapachys biroi.</title>
        <authorList>
            <person name="Oxley P.R."/>
            <person name="Ji L."/>
            <person name="Fetter-Pruneda I."/>
            <person name="McKenzie S.K."/>
            <person name="Li C."/>
            <person name="Hu H."/>
            <person name="Zhang G."/>
            <person name="Kronauer D.J."/>
        </authorList>
    </citation>
    <scope>NUCLEOTIDE SEQUENCE [LARGE SCALE GENOMIC DNA]</scope>
</reference>
<dbReference type="Gene3D" id="3.30.300.30">
    <property type="match status" value="3"/>
</dbReference>
<evidence type="ECO:0000259" key="6">
    <source>
        <dbReference type="Pfam" id="PF13193"/>
    </source>
</evidence>
<feature type="domain" description="AMP-dependent synthetase/ligase" evidence="5">
    <location>
        <begin position="147"/>
        <end position="359"/>
    </location>
</feature>
<feature type="domain" description="AMP-dependent synthetase/ligase" evidence="5">
    <location>
        <begin position="511"/>
        <end position="855"/>
    </location>
</feature>
<accession>A0A026WSK3</accession>
<evidence type="ECO:0000313" key="7">
    <source>
        <dbReference type="EMBL" id="EZA59030.1"/>
    </source>
</evidence>
<keyword evidence="7" id="KW-0503">Monooxygenase</keyword>
<dbReference type="SUPFAM" id="SSF56801">
    <property type="entry name" value="Acetyl-CoA synthetase-like"/>
    <property type="match status" value="3"/>
</dbReference>
<feature type="domain" description="AMP-dependent synthetase/ligase" evidence="5">
    <location>
        <begin position="45"/>
        <end position="112"/>
    </location>
</feature>
<comment type="similarity">
    <text evidence="2">Belongs to the ATP-dependent AMP-binding enzyme family.</text>
</comment>
<proteinExistence type="inferred from homology"/>
<comment type="subcellular location">
    <subcellularLocation>
        <location evidence="1">Peroxisome</location>
    </subcellularLocation>
</comment>
<evidence type="ECO:0000256" key="1">
    <source>
        <dbReference type="ARBA" id="ARBA00004275"/>
    </source>
</evidence>
<name>A0A026WSK3_OOCBI</name>
<dbReference type="InterPro" id="IPR000873">
    <property type="entry name" value="AMP-dep_synth/lig_dom"/>
</dbReference>
<sequence length="1498" mass="166851">QYAPSFRIENNILIGVEEVDLECTSVGELVLNRLKSKPNFIGQVDFASGNTSTYAEMREQSIKCALWLRKHGIQKGDKVGIWTDNHLDTYVPVLASLYVAAVICPWDHDVSKMKVAIVGNRPGFVSLTDILQANITSSEIDEFRCTKIDDARDLALICCSSGTTGMPKGTELSYASLYNSITPIEEVHLIDEVSLWMPTIRWHYGLTLVIEVIISDSKKIIMPDNISEVEICKIIQKHKVTWFACDTCIPLRFLKYNILQEYPLPSLKKLVVSGAPFTKELQEAVAKAMPHTQVLQCYGLTDAGGLCVSQAKNSKPGSCGFVTKGVRIKVVDAKTGETLGANKKGELCIKSKFLMNGYHKNEEQTKEAIDSDGWLHTKDIVYYDEVGEIYFVSRISDFINYGSIKLSTAEIEGVLERHPSVLKSAVVPIPHETDEEHPMAFIQKVPGKNVTEEELHNLVKKNLPWYCKLIGGIKFMDEFPRIRILILVLSFSSNYYFRSKIKFKINVDGVTGKKYTYADMSERSIKCALWLKKQGVKPGDIIGLCSDNTMDAVLIMLGTMYIGAISNTWDDKLSLITARYFLSVISPTIIFANSSVATSLTEAAKELGINMKIVVLDKLNGYEFFDDILKGHDTHEIAEFKCATISKPDDVALIVPTSGTTGMPKATEISHFSLYHCLSPEKITEMEGHICIWAPTLRWHYGVQLAFETILARSTRIVAPDCNDEVYFEYIEKYNVTWLAADPCMLIKSLKMNLLDKYRLLTLKEISVTGSLLRKEIQKAVSHYLPHVLILNGYGSTDSAGDICVQVKGCKLGSIGFVTPNVRIKIVDIKTGKTLGTNKTGELRVKLPCVMNGYYKNLEATKRAFDSDGWLCTGDLGYYDKDGEVFLIDRISEFLAFRSINISPAEIEYVLATHPAVLHVAVIGIPHEIDDQHAMAVVSLVPGKTVTEEELVTLVEQNMPDYCRLRAGAKILDELPREELPVKRDPVNVSEILLNILKSNPECIGQIDAFTGKKYTYADMVERSIKCALWLKKQGVKPGDIVGLCTDNNLDAIVIMLGTMYIGAISNTWDHELSPNTAKYFLSLTSPTIIFTISLSAESLTEAAKQLNMDIKVVTIDKLNGYESFEDVLNTHDTCQIAEFKCTPINNPDEVALIVLSSGTTGMPKATKISHTSLHNAMFSQSSKDMKNNICVWTPTLRWHYGVMLAFNALTACATRVVTPDCVLDDFTIQQCQFIEKYRVTWFATDPCMMIQLAKTDILEKYPLTSLKKILCSGAHLRKHYQEILAKKLPHVLLVCSYGSTDFGGTSCCQTEHSKPGSVGFITSCTQLKVVDVDTGKVLGANQIGEIHFNGPCKMIGYHKNPEATKRAFDSDGWLHTGDLGYYDDDGEVFLVDRISEFILFRSINVSPAEIEAVLTTHPAVARAAVIGVHHEIDEQHPMAVVSLMPDKTVTEQELINLVEKNLPDHCRLRAGVKILDQLPRTGTGKIAKKQIREMFAH</sequence>
<dbReference type="GO" id="GO:0005777">
    <property type="term" value="C:peroxisome"/>
    <property type="evidence" value="ECO:0007669"/>
    <property type="project" value="UniProtKB-SubCell"/>
</dbReference>
<dbReference type="PANTHER" id="PTHR24096:SF149">
    <property type="entry name" value="AMP-BINDING DOMAIN-CONTAINING PROTEIN-RELATED"/>
    <property type="match status" value="1"/>
</dbReference>
<feature type="domain" description="AMP-binding enzyme C-terminal" evidence="6">
    <location>
        <begin position="1410"/>
        <end position="1486"/>
    </location>
</feature>
<dbReference type="STRING" id="2015173.A0A026WSK3"/>
<dbReference type="PANTHER" id="PTHR24096">
    <property type="entry name" value="LONG-CHAIN-FATTY-ACID--COA LIGASE"/>
    <property type="match status" value="1"/>
</dbReference>
<dbReference type="EMBL" id="KK107111">
    <property type="protein sequence ID" value="EZA59030.1"/>
    <property type="molecule type" value="Genomic_DNA"/>
</dbReference>
<feature type="domain" description="AMP-binding enzyme C-terminal" evidence="6">
    <location>
        <begin position="410"/>
        <end position="483"/>
    </location>
</feature>
<dbReference type="InterPro" id="IPR042099">
    <property type="entry name" value="ANL_N_sf"/>
</dbReference>
<organism evidence="7 8">
    <name type="scientific">Ooceraea biroi</name>
    <name type="common">Clonal raider ant</name>
    <name type="synonym">Cerapachys biroi</name>
    <dbReference type="NCBI Taxonomy" id="2015173"/>
    <lineage>
        <taxon>Eukaryota</taxon>
        <taxon>Metazoa</taxon>
        <taxon>Ecdysozoa</taxon>
        <taxon>Arthropoda</taxon>
        <taxon>Hexapoda</taxon>
        <taxon>Insecta</taxon>
        <taxon>Pterygota</taxon>
        <taxon>Neoptera</taxon>
        <taxon>Endopterygota</taxon>
        <taxon>Hymenoptera</taxon>
        <taxon>Apocrita</taxon>
        <taxon>Aculeata</taxon>
        <taxon>Formicoidea</taxon>
        <taxon>Formicidae</taxon>
        <taxon>Dorylinae</taxon>
        <taxon>Ooceraea</taxon>
    </lineage>
</organism>
<evidence type="ECO:0000256" key="4">
    <source>
        <dbReference type="ARBA" id="ARBA00023140"/>
    </source>
</evidence>
<keyword evidence="4" id="KW-0576">Peroxisome</keyword>
<dbReference type="Gene3D" id="3.40.50.12780">
    <property type="entry name" value="N-terminal domain of ligase-like"/>
    <property type="match status" value="3"/>
</dbReference>
<feature type="non-terminal residue" evidence="7">
    <location>
        <position position="1"/>
    </location>
</feature>
<dbReference type="InterPro" id="IPR045851">
    <property type="entry name" value="AMP-bd_C_sf"/>
</dbReference>
<keyword evidence="8" id="KW-1185">Reference proteome</keyword>
<evidence type="ECO:0000256" key="3">
    <source>
        <dbReference type="ARBA" id="ARBA00022598"/>
    </source>
</evidence>
<dbReference type="OrthoDB" id="10253869at2759"/>
<evidence type="ECO:0000259" key="5">
    <source>
        <dbReference type="Pfam" id="PF00501"/>
    </source>
</evidence>
<dbReference type="GO" id="GO:0016405">
    <property type="term" value="F:CoA-ligase activity"/>
    <property type="evidence" value="ECO:0007669"/>
    <property type="project" value="TreeGrafter"/>
</dbReference>
<dbReference type="InterPro" id="IPR020845">
    <property type="entry name" value="AMP-binding_CS"/>
</dbReference>
<dbReference type="InterPro" id="IPR025110">
    <property type="entry name" value="AMP-bd_C"/>
</dbReference>
<feature type="domain" description="AMP-binding enzyme C-terminal" evidence="6">
    <location>
        <begin position="906"/>
        <end position="977"/>
    </location>
</feature>